<organism evidence="2 3">
    <name type="scientific">Halorhodospira halochloris</name>
    <name type="common">Ectothiorhodospira halochloris</name>
    <dbReference type="NCBI Taxonomy" id="1052"/>
    <lineage>
        <taxon>Bacteria</taxon>
        <taxon>Pseudomonadati</taxon>
        <taxon>Pseudomonadota</taxon>
        <taxon>Gammaproteobacteria</taxon>
        <taxon>Chromatiales</taxon>
        <taxon>Ectothiorhodospiraceae</taxon>
        <taxon>Halorhodospira</taxon>
    </lineage>
</organism>
<keyword evidence="3" id="KW-1185">Reference proteome</keyword>
<dbReference type="Gene3D" id="3.10.28.20">
    <property type="entry name" value="Acetamidase/Formamidase-like domains"/>
    <property type="match status" value="1"/>
</dbReference>
<protein>
    <recommendedName>
        <fullName evidence="4">PEGA domain-containing protein</fullName>
    </recommendedName>
</protein>
<feature type="signal peptide" evidence="1">
    <location>
        <begin position="1"/>
        <end position="23"/>
    </location>
</feature>
<accession>A0A110B4N6</accession>
<name>A0A110B4N6_HALHR</name>
<evidence type="ECO:0000313" key="3">
    <source>
        <dbReference type="Proteomes" id="UP000218890"/>
    </source>
</evidence>
<keyword evidence="1" id="KW-0732">Signal</keyword>
<dbReference type="KEGG" id="hhk:HH1059_00880"/>
<sequence>MLVHVAITLIVVASLVFSTSAVAATLTATGYGSSEREARSQALQGLSQNIATEIEGEIEVRTTIDADGAREEMDERIAARSAGYFEGVEYSEAEQVNGEKRVEARLSQDALLQTLRQLRRSADRELDAMSNHEIGELIDRADFGIALAGYARGGQRTQAEEIAAELEEKRAAAMRFLDFGHLTFDIQPDQAQILLEGERIDNRQRQLLPPGVYRYRIEADGYRTETASMRLSAHSNETISFAMVPDVAASVRLEGTDCCPRAARRALGEYGISVDDNSAVTLRFTFNQEHLAEIGGQSYYRLQAEVEGLYEGQVMASNRATLRRVAEGQLDSRSTALVEALTRAIISGEDGKAMLSKASEE</sequence>
<gene>
    <name evidence="2" type="ORF">HH1059_00880</name>
</gene>
<dbReference type="AlphaFoldDB" id="A0A110B4N6"/>
<feature type="chain" id="PRO_5007142902" description="PEGA domain-containing protein" evidence="1">
    <location>
        <begin position="24"/>
        <end position="361"/>
    </location>
</feature>
<evidence type="ECO:0000256" key="1">
    <source>
        <dbReference type="SAM" id="SignalP"/>
    </source>
</evidence>
<dbReference type="Proteomes" id="UP000218890">
    <property type="component" value="Chromosome"/>
</dbReference>
<dbReference type="EMBL" id="AP017372">
    <property type="protein sequence ID" value="BAU56758.1"/>
    <property type="molecule type" value="Genomic_DNA"/>
</dbReference>
<proteinExistence type="predicted"/>
<evidence type="ECO:0008006" key="4">
    <source>
        <dbReference type="Google" id="ProtNLM"/>
    </source>
</evidence>
<reference evidence="2" key="1">
    <citation type="submission" date="2016-02" db="EMBL/GenBank/DDBJ databases">
        <title>Halorhodospira halochloris DSM-1059 complete genome, version 2.</title>
        <authorList>
            <person name="Tsukatani Y."/>
        </authorList>
    </citation>
    <scope>NUCLEOTIDE SEQUENCE</scope>
    <source>
        <strain evidence="2">DSM 1059</strain>
    </source>
</reference>
<evidence type="ECO:0000313" key="2">
    <source>
        <dbReference type="EMBL" id="BAU56758.1"/>
    </source>
</evidence>
<dbReference type="OrthoDB" id="5794375at2"/>